<comment type="caution">
    <text evidence="2">The sequence shown here is derived from an EMBL/GenBank/DDBJ whole genome shotgun (WGS) entry which is preliminary data.</text>
</comment>
<dbReference type="Gene3D" id="3.40.50.2000">
    <property type="entry name" value="Glycogen Phosphorylase B"/>
    <property type="match status" value="2"/>
</dbReference>
<reference evidence="2 3" key="1">
    <citation type="submission" date="2018-02" db="EMBL/GenBank/DDBJ databases">
        <title>Genomic Reconstructions from Amazon Rainforest and Pasture Soil Reveal Novel Insights into the Physiology of Candidate Phyla in Tropical Sites.</title>
        <authorList>
            <person name="Kroeger M.E."/>
            <person name="Delmont T."/>
            <person name="Eren A.M."/>
            <person name="Guo J."/>
            <person name="Meyer K.M."/>
            <person name="Khan K."/>
            <person name="Rodrigues J.L.M."/>
            <person name="Bohannan B.J.M."/>
            <person name="Tringe S."/>
            <person name="Borges C.D."/>
            <person name="Tiedje J."/>
            <person name="Tsai S.M."/>
            <person name="Nusslein K."/>
        </authorList>
    </citation>
    <scope>NUCLEOTIDE SEQUENCE [LARGE SCALE GENOMIC DNA]</scope>
    <source>
        <strain evidence="2">Amazon FNV 2010 28 9</strain>
    </source>
</reference>
<sequence>MNKSIYPVKYHIMRMSTVFSLVFPKNKRILFLVRLFTPHIGGVETHVSKLTEQALLDGNTVRIITSQYDPILPYKSRFLLAGNPHLPTDNLFIYRIPNVPLNDSKISITQKVYLRIHVWWWMVRHIFLFLRADIVHIHDIFWWYWPIKIIFPWKKVYVTFHGFEVGSMPTQKAKRVRKLITFFSTGTVAIGAWIAKWYGTKSAIVLYGASDCKVSSARKRSSSILSAVFIGRLEDDTGILAYIDAIKKQKNIQLSIYGEGKYKEKIIRETKKSKNIVYEGVTTDVCTALQQADIACVSSYLSIADALALNIPVIAYATDELKKDYLCSHPAHGSFTIVESKNELESVLKNWKISKKKRKVVSAQNWVKKNTWKYIYLQYKKVWGFS</sequence>
<dbReference type="SUPFAM" id="SSF53756">
    <property type="entry name" value="UDP-Glycosyltransferase/glycogen phosphorylase"/>
    <property type="match status" value="1"/>
</dbReference>
<dbReference type="Pfam" id="PF13439">
    <property type="entry name" value="Glyco_transf_4"/>
    <property type="match status" value="1"/>
</dbReference>
<accession>A0A317JTB4</accession>
<evidence type="ECO:0000259" key="1">
    <source>
        <dbReference type="Pfam" id="PF13439"/>
    </source>
</evidence>
<organism evidence="2 3">
    <name type="scientific">Candidatus Cerribacteria bacterium 'Amazon FNV 2010 28 9'</name>
    <dbReference type="NCBI Taxonomy" id="2081795"/>
    <lineage>
        <taxon>Bacteria</taxon>
        <taxon>Candidatus Cerribacteria</taxon>
    </lineage>
</organism>
<name>A0A317JTB4_9BACT</name>
<dbReference type="PANTHER" id="PTHR45947:SF3">
    <property type="entry name" value="SULFOQUINOVOSYL TRANSFERASE SQD2"/>
    <property type="match status" value="1"/>
</dbReference>
<gene>
    <name evidence="2" type="ORF">C5B42_02045</name>
</gene>
<dbReference type="PANTHER" id="PTHR45947">
    <property type="entry name" value="SULFOQUINOVOSYL TRANSFERASE SQD2"/>
    <property type="match status" value="1"/>
</dbReference>
<protein>
    <recommendedName>
        <fullName evidence="1">Glycosyltransferase subfamily 4-like N-terminal domain-containing protein</fullName>
    </recommendedName>
</protein>
<evidence type="ECO:0000313" key="2">
    <source>
        <dbReference type="EMBL" id="PWU23710.1"/>
    </source>
</evidence>
<dbReference type="Pfam" id="PF13692">
    <property type="entry name" value="Glyco_trans_1_4"/>
    <property type="match status" value="1"/>
</dbReference>
<dbReference type="EMBL" id="PSRQ01000024">
    <property type="protein sequence ID" value="PWU23710.1"/>
    <property type="molecule type" value="Genomic_DNA"/>
</dbReference>
<dbReference type="Proteomes" id="UP000246104">
    <property type="component" value="Unassembled WGS sequence"/>
</dbReference>
<proteinExistence type="predicted"/>
<dbReference type="CDD" id="cd03801">
    <property type="entry name" value="GT4_PimA-like"/>
    <property type="match status" value="1"/>
</dbReference>
<dbReference type="AlphaFoldDB" id="A0A317JTB4"/>
<feature type="domain" description="Glycosyltransferase subfamily 4-like N-terminal" evidence="1">
    <location>
        <begin position="40"/>
        <end position="181"/>
    </location>
</feature>
<evidence type="ECO:0000313" key="3">
    <source>
        <dbReference type="Proteomes" id="UP000246104"/>
    </source>
</evidence>
<dbReference type="GO" id="GO:0016757">
    <property type="term" value="F:glycosyltransferase activity"/>
    <property type="evidence" value="ECO:0007669"/>
    <property type="project" value="TreeGrafter"/>
</dbReference>
<dbReference type="InterPro" id="IPR028098">
    <property type="entry name" value="Glyco_trans_4-like_N"/>
</dbReference>
<dbReference type="InterPro" id="IPR050194">
    <property type="entry name" value="Glycosyltransferase_grp1"/>
</dbReference>